<dbReference type="Proteomes" id="UP000242263">
    <property type="component" value="Unassembled WGS sequence"/>
</dbReference>
<evidence type="ECO:0000313" key="2">
    <source>
        <dbReference type="Proteomes" id="UP000242263"/>
    </source>
</evidence>
<accession>A0A2I1M1J9</accession>
<evidence type="ECO:0008006" key="3">
    <source>
        <dbReference type="Google" id="ProtNLM"/>
    </source>
</evidence>
<evidence type="ECO:0000313" key="1">
    <source>
        <dbReference type="EMBL" id="PKZ13996.1"/>
    </source>
</evidence>
<name>A0A2I1M1J9_9BIFI</name>
<dbReference type="EMBL" id="PKGU01000007">
    <property type="protein sequence ID" value="PKZ13996.1"/>
    <property type="molecule type" value="Genomic_DNA"/>
</dbReference>
<gene>
    <name evidence="1" type="ORF">CYJ32_07605</name>
</gene>
<dbReference type="RefSeq" id="WP_101541613.1">
    <property type="nucleotide sequence ID" value="NZ_JASOIG010000012.1"/>
</dbReference>
<sequence>MFYDNIDWLHYFDMFADGGMELADETLKEWCITASEIALMQVPEAENRFTNGHLSERVFAYVIINMVVRKLRYGAPVKESNGTYSYQMGEPSDTSMPNITQYGRSPNLYISKSERELLSGGASTGTLGVVGMSFAPGSFI</sequence>
<comment type="caution">
    <text evidence="1">The sequence shown here is derived from an EMBL/GenBank/DDBJ whole genome shotgun (WGS) entry which is preliminary data.</text>
</comment>
<proteinExistence type="predicted"/>
<dbReference type="AlphaFoldDB" id="A0A2I1M1J9"/>
<protein>
    <recommendedName>
        <fullName evidence="3">DUF4054 domain-containing protein</fullName>
    </recommendedName>
</protein>
<organism evidence="1 2">
    <name type="scientific">Alloscardovia omnicolens</name>
    <dbReference type="NCBI Taxonomy" id="419015"/>
    <lineage>
        <taxon>Bacteria</taxon>
        <taxon>Bacillati</taxon>
        <taxon>Actinomycetota</taxon>
        <taxon>Actinomycetes</taxon>
        <taxon>Bifidobacteriales</taxon>
        <taxon>Bifidobacteriaceae</taxon>
        <taxon>Alloscardovia</taxon>
    </lineage>
</organism>
<reference evidence="1 2" key="1">
    <citation type="submission" date="2017-12" db="EMBL/GenBank/DDBJ databases">
        <title>Phylogenetic diversity of female urinary microbiome.</title>
        <authorList>
            <person name="Thomas-White K."/>
            <person name="Wolfe A.J."/>
        </authorList>
    </citation>
    <scope>NUCLEOTIDE SEQUENCE [LARGE SCALE GENOMIC DNA]</scope>
    <source>
        <strain evidence="1 2">UMB0064</strain>
    </source>
</reference>